<organism evidence="2 3">
    <name type="scientific">Setaria italica</name>
    <name type="common">Foxtail millet</name>
    <name type="synonym">Panicum italicum</name>
    <dbReference type="NCBI Taxonomy" id="4555"/>
    <lineage>
        <taxon>Eukaryota</taxon>
        <taxon>Viridiplantae</taxon>
        <taxon>Streptophyta</taxon>
        <taxon>Embryophyta</taxon>
        <taxon>Tracheophyta</taxon>
        <taxon>Spermatophyta</taxon>
        <taxon>Magnoliopsida</taxon>
        <taxon>Liliopsida</taxon>
        <taxon>Poales</taxon>
        <taxon>Poaceae</taxon>
        <taxon>PACMAD clade</taxon>
        <taxon>Panicoideae</taxon>
        <taxon>Panicodae</taxon>
        <taxon>Paniceae</taxon>
        <taxon>Cenchrinae</taxon>
        <taxon>Setaria</taxon>
    </lineage>
</organism>
<dbReference type="InParanoid" id="K4ANT7"/>
<feature type="transmembrane region" description="Helical" evidence="1">
    <location>
        <begin position="15"/>
        <end position="34"/>
    </location>
</feature>
<dbReference type="EnsemblPlants" id="KQK90443">
    <property type="protein sequence ID" value="KQK90443"/>
    <property type="gene ID" value="SETIT_040584mg"/>
</dbReference>
<keyword evidence="1" id="KW-1133">Transmembrane helix</keyword>
<evidence type="ECO:0000313" key="3">
    <source>
        <dbReference type="Proteomes" id="UP000004995"/>
    </source>
</evidence>
<dbReference type="Gramene" id="KQK90443">
    <property type="protein sequence ID" value="KQK90443"/>
    <property type="gene ID" value="SETIT_040584mg"/>
</dbReference>
<proteinExistence type="predicted"/>
<reference evidence="2" key="2">
    <citation type="submission" date="2018-08" db="UniProtKB">
        <authorList>
            <consortium name="EnsemblPlants"/>
        </authorList>
    </citation>
    <scope>IDENTIFICATION</scope>
    <source>
        <strain evidence="2">Yugu1</strain>
    </source>
</reference>
<evidence type="ECO:0000313" key="2">
    <source>
        <dbReference type="EnsemblPlants" id="KQK90443"/>
    </source>
</evidence>
<sequence length="35" mass="4183">MFLDFWFCTSPWLDSLQLLKILTKFFVVLAIIGYL</sequence>
<dbReference type="HOGENOM" id="CLU_3369395_0_0_1"/>
<keyword evidence="1" id="KW-0472">Membrane</keyword>
<name>K4ANT7_SETIT</name>
<dbReference type="EMBL" id="AGNK02005935">
    <property type="status" value="NOT_ANNOTATED_CDS"/>
    <property type="molecule type" value="Genomic_DNA"/>
</dbReference>
<dbReference type="Proteomes" id="UP000004995">
    <property type="component" value="Unassembled WGS sequence"/>
</dbReference>
<reference evidence="3" key="1">
    <citation type="journal article" date="2012" name="Nat. Biotechnol.">
        <title>Reference genome sequence of the model plant Setaria.</title>
        <authorList>
            <person name="Bennetzen J.L."/>
            <person name="Schmutz J."/>
            <person name="Wang H."/>
            <person name="Percifield R."/>
            <person name="Hawkins J."/>
            <person name="Pontaroli A.C."/>
            <person name="Estep M."/>
            <person name="Feng L."/>
            <person name="Vaughn J.N."/>
            <person name="Grimwood J."/>
            <person name="Jenkins J."/>
            <person name="Barry K."/>
            <person name="Lindquist E."/>
            <person name="Hellsten U."/>
            <person name="Deshpande S."/>
            <person name="Wang X."/>
            <person name="Wu X."/>
            <person name="Mitros T."/>
            <person name="Triplett J."/>
            <person name="Yang X."/>
            <person name="Ye C.Y."/>
            <person name="Mauro-Herrera M."/>
            <person name="Wang L."/>
            <person name="Li P."/>
            <person name="Sharma M."/>
            <person name="Sharma R."/>
            <person name="Ronald P.C."/>
            <person name="Panaud O."/>
            <person name="Kellogg E.A."/>
            <person name="Brutnell T.P."/>
            <person name="Doust A.N."/>
            <person name="Tuskan G.A."/>
            <person name="Rokhsar D."/>
            <person name="Devos K.M."/>
        </authorList>
    </citation>
    <scope>NUCLEOTIDE SEQUENCE [LARGE SCALE GENOMIC DNA]</scope>
    <source>
        <strain evidence="3">cv. Yugu1</strain>
    </source>
</reference>
<dbReference type="AlphaFoldDB" id="K4ANT7"/>
<keyword evidence="3" id="KW-1185">Reference proteome</keyword>
<keyword evidence="1" id="KW-0812">Transmembrane</keyword>
<protein>
    <submittedName>
        <fullName evidence="2">Uncharacterized protein</fullName>
    </submittedName>
</protein>
<accession>K4ANT7</accession>
<evidence type="ECO:0000256" key="1">
    <source>
        <dbReference type="SAM" id="Phobius"/>
    </source>
</evidence>